<feature type="transmembrane region" description="Helical" evidence="1">
    <location>
        <begin position="29"/>
        <end position="46"/>
    </location>
</feature>
<evidence type="ECO:0000313" key="2">
    <source>
        <dbReference type="EMBL" id="VAX36106.1"/>
    </source>
</evidence>
<name>A0A3B1CZM2_9ZZZZ</name>
<keyword evidence="1" id="KW-1133">Transmembrane helix</keyword>
<keyword evidence="1" id="KW-0812">Transmembrane</keyword>
<protein>
    <submittedName>
        <fullName evidence="2">Uncharacterized protein</fullName>
    </submittedName>
</protein>
<dbReference type="EMBL" id="UOGJ01000080">
    <property type="protein sequence ID" value="VAX36106.1"/>
    <property type="molecule type" value="Genomic_DNA"/>
</dbReference>
<dbReference type="AlphaFoldDB" id="A0A3B1CZM2"/>
<sequence length="163" mass="18481">MNYQAGTTYDEKLINEAALLYCKKSYMRVFLFSVVLTIFAILNMFVLDSKTWLSGTFLAVSISACVIFISAFFIYRNRSRSVFRQMGGADVSWVFSEESFKAESGAGNSEIKWNFVSKLIKSNSLWLIVYKNDSYSVFPLKDVTSEVLEYISSQVIKNGGKIT</sequence>
<proteinExistence type="predicted"/>
<keyword evidence="1" id="KW-0472">Membrane</keyword>
<evidence type="ECO:0000256" key="1">
    <source>
        <dbReference type="SAM" id="Phobius"/>
    </source>
</evidence>
<accession>A0A3B1CZM2</accession>
<organism evidence="2">
    <name type="scientific">hydrothermal vent metagenome</name>
    <dbReference type="NCBI Taxonomy" id="652676"/>
    <lineage>
        <taxon>unclassified sequences</taxon>
        <taxon>metagenomes</taxon>
        <taxon>ecological metagenomes</taxon>
    </lineage>
</organism>
<reference evidence="2" key="1">
    <citation type="submission" date="2018-06" db="EMBL/GenBank/DDBJ databases">
        <authorList>
            <person name="Zhirakovskaya E."/>
        </authorList>
    </citation>
    <scope>NUCLEOTIDE SEQUENCE</scope>
</reference>
<feature type="transmembrane region" description="Helical" evidence="1">
    <location>
        <begin position="52"/>
        <end position="75"/>
    </location>
</feature>
<gene>
    <name evidence="2" type="ORF">MNBD_UNCLBAC01-998</name>
</gene>